<dbReference type="Gene3D" id="3.20.20.70">
    <property type="entry name" value="Aldolase class I"/>
    <property type="match status" value="1"/>
</dbReference>
<dbReference type="FunFam" id="3.20.20.70:FF:000071">
    <property type="entry name" value="Hydroxymethylglutaryl-CoA lyase"/>
    <property type="match status" value="1"/>
</dbReference>
<evidence type="ECO:0000256" key="5">
    <source>
        <dbReference type="ARBA" id="ARBA00023239"/>
    </source>
</evidence>
<comment type="similarity">
    <text evidence="2">Belongs to the HMG-CoA lyase family.</text>
</comment>
<dbReference type="STRING" id="454130.A0A0U5G508"/>
<feature type="region of interest" description="Disordered" evidence="7">
    <location>
        <begin position="322"/>
        <end position="367"/>
    </location>
</feature>
<feature type="compositionally biased region" description="Basic and acidic residues" evidence="7">
    <location>
        <begin position="332"/>
        <end position="341"/>
    </location>
</feature>
<evidence type="ECO:0000256" key="3">
    <source>
        <dbReference type="ARBA" id="ARBA00012910"/>
    </source>
</evidence>
<comment type="catalytic activity">
    <reaction evidence="6">
        <text>(3S)-3-hydroxy-3-methylglutaryl-CoA = acetoacetate + acetyl-CoA</text>
        <dbReference type="Rhea" id="RHEA:24404"/>
        <dbReference type="ChEBI" id="CHEBI:13705"/>
        <dbReference type="ChEBI" id="CHEBI:43074"/>
        <dbReference type="ChEBI" id="CHEBI:57288"/>
        <dbReference type="EC" id="4.1.3.4"/>
    </reaction>
</comment>
<dbReference type="AlphaFoldDB" id="A0A0U5G508"/>
<evidence type="ECO:0000256" key="4">
    <source>
        <dbReference type="ARBA" id="ARBA00022723"/>
    </source>
</evidence>
<gene>
    <name evidence="9" type="ORF">ASPCAL09972</name>
</gene>
<dbReference type="GO" id="GO:0046951">
    <property type="term" value="P:ketone body biosynthetic process"/>
    <property type="evidence" value="ECO:0007669"/>
    <property type="project" value="TreeGrafter"/>
</dbReference>
<evidence type="ECO:0000313" key="10">
    <source>
        <dbReference type="Proteomes" id="UP000054771"/>
    </source>
</evidence>
<protein>
    <recommendedName>
        <fullName evidence="3">hydroxymethylglutaryl-CoA lyase</fullName>
        <ecNumber evidence="3">4.1.3.4</ecNumber>
    </recommendedName>
</protein>
<feature type="domain" description="Pyruvate carboxyltransferase" evidence="8">
    <location>
        <begin position="10"/>
        <end position="312"/>
    </location>
</feature>
<dbReference type="Proteomes" id="UP000054771">
    <property type="component" value="Unassembled WGS sequence"/>
</dbReference>
<dbReference type="GO" id="GO:0046872">
    <property type="term" value="F:metal ion binding"/>
    <property type="evidence" value="ECO:0007669"/>
    <property type="project" value="UniProtKB-KW"/>
</dbReference>
<dbReference type="GO" id="GO:0006552">
    <property type="term" value="P:L-leucine catabolic process"/>
    <property type="evidence" value="ECO:0007669"/>
    <property type="project" value="TreeGrafter"/>
</dbReference>
<dbReference type="InterPro" id="IPR000891">
    <property type="entry name" value="PYR_CT"/>
</dbReference>
<evidence type="ECO:0000256" key="6">
    <source>
        <dbReference type="ARBA" id="ARBA00049877"/>
    </source>
</evidence>
<keyword evidence="10" id="KW-1185">Reference proteome</keyword>
<dbReference type="EMBL" id="CDMC01000008">
    <property type="protein sequence ID" value="CEL06800.1"/>
    <property type="molecule type" value="Genomic_DNA"/>
</dbReference>
<dbReference type="Pfam" id="PF00682">
    <property type="entry name" value="HMGL-like"/>
    <property type="match status" value="1"/>
</dbReference>
<comment type="pathway">
    <text evidence="1">Metabolic intermediate metabolism; (S)-3-hydroxy-3-methylglutaryl-CoA degradation; acetoacetate from (S)-3-hydroxy-3-methylglutaryl-CoA: step 1/1.</text>
</comment>
<evidence type="ECO:0000256" key="2">
    <source>
        <dbReference type="ARBA" id="ARBA00009405"/>
    </source>
</evidence>
<organism evidence="9 10">
    <name type="scientific">Aspergillus calidoustus</name>
    <dbReference type="NCBI Taxonomy" id="454130"/>
    <lineage>
        <taxon>Eukaryota</taxon>
        <taxon>Fungi</taxon>
        <taxon>Dikarya</taxon>
        <taxon>Ascomycota</taxon>
        <taxon>Pezizomycotina</taxon>
        <taxon>Eurotiomycetes</taxon>
        <taxon>Eurotiomycetidae</taxon>
        <taxon>Eurotiales</taxon>
        <taxon>Aspergillaceae</taxon>
        <taxon>Aspergillus</taxon>
        <taxon>Aspergillus subgen. Nidulantes</taxon>
    </lineage>
</organism>
<proteinExistence type="inferred from homology"/>
<dbReference type="InterPro" id="IPR013785">
    <property type="entry name" value="Aldolase_TIM"/>
</dbReference>
<evidence type="ECO:0000256" key="7">
    <source>
        <dbReference type="SAM" id="MobiDB-lite"/>
    </source>
</evidence>
<dbReference type="SUPFAM" id="SSF51569">
    <property type="entry name" value="Aldolase"/>
    <property type="match status" value="1"/>
</dbReference>
<keyword evidence="5" id="KW-0456">Lyase</keyword>
<reference evidence="10" key="1">
    <citation type="journal article" date="2016" name="Genome Announc.">
        <title>Draft genome sequences of fungus Aspergillus calidoustus.</title>
        <authorList>
            <person name="Horn F."/>
            <person name="Linde J."/>
            <person name="Mattern D.J."/>
            <person name="Walther G."/>
            <person name="Guthke R."/>
            <person name="Scherlach K."/>
            <person name="Martin K."/>
            <person name="Brakhage A.A."/>
            <person name="Petzke L."/>
            <person name="Valiante V."/>
        </authorList>
    </citation>
    <scope>NUCLEOTIDE SEQUENCE [LARGE SCALE GENOMIC DNA]</scope>
    <source>
        <strain evidence="10">SF006504</strain>
    </source>
</reference>
<dbReference type="InterPro" id="IPR043594">
    <property type="entry name" value="HMGL"/>
</dbReference>
<dbReference type="PROSITE" id="PS50991">
    <property type="entry name" value="PYR_CT"/>
    <property type="match status" value="1"/>
</dbReference>
<dbReference type="UniPathway" id="UPA00896">
    <property type="reaction ID" value="UER00863"/>
</dbReference>
<dbReference type="CDD" id="cd07938">
    <property type="entry name" value="DRE_TIM_HMGL"/>
    <property type="match status" value="1"/>
</dbReference>
<evidence type="ECO:0000313" key="9">
    <source>
        <dbReference type="EMBL" id="CEL06800.1"/>
    </source>
</evidence>
<feature type="compositionally biased region" description="Basic and acidic residues" evidence="7">
    <location>
        <begin position="79"/>
        <end position="91"/>
    </location>
</feature>
<evidence type="ECO:0000259" key="8">
    <source>
        <dbReference type="PROSITE" id="PS50991"/>
    </source>
</evidence>
<dbReference type="GO" id="GO:0004419">
    <property type="term" value="F:hydroxymethylglutaryl-CoA lyase activity"/>
    <property type="evidence" value="ECO:0007669"/>
    <property type="project" value="UniProtKB-EC"/>
</dbReference>
<dbReference type="OMA" id="GVANVWE"/>
<sequence length="384" mass="40968">MRPPPIPDAVRIVEVSPRDGLQNIPHQIPTSTKVELISRLSRTGVHSIELTSIVSPRAVPQLADCRGLLRSDAVRHLQRRRAVDGKDEAKGGSDGADADANTDTDAGVLRLPVLVPNVKGLEIALAHGVDEVAVFVSATEGFSRANINCSVEEGLERAVEVARIARKKGVAVRGYISSIFTDPITNSPTPFSSVHKCTTTLLAAGVYEVSLGDTTGTGTPSLVRSLLTYLTTHEVPVPVPKLGGHFHDSHGRGLENVWEAYLCGVRVYDSSVAGLGGCPFAPGAKGNVATEEVVGMFEGRGVRTGVDARVLGEVARWVKREVSEGGESDVEREEKEREKGRGLGYGQANLDTNGALSRPSRSPVRSRIPTSWTACGFVRPVVYD</sequence>
<evidence type="ECO:0000256" key="1">
    <source>
        <dbReference type="ARBA" id="ARBA00005143"/>
    </source>
</evidence>
<dbReference type="OrthoDB" id="10253869at2759"/>
<dbReference type="PANTHER" id="PTHR42738:SF17">
    <property type="entry name" value="HYDROXYMETHYLGLUTARYL-COA LYASE"/>
    <property type="match status" value="1"/>
</dbReference>
<dbReference type="EC" id="4.1.3.4" evidence="3"/>
<accession>A0A0U5G508</accession>
<dbReference type="PANTHER" id="PTHR42738">
    <property type="entry name" value="HYDROXYMETHYLGLUTARYL-COA LYASE"/>
    <property type="match status" value="1"/>
</dbReference>
<keyword evidence="4" id="KW-0479">Metal-binding</keyword>
<feature type="compositionally biased region" description="Low complexity" evidence="7">
    <location>
        <begin position="357"/>
        <end position="367"/>
    </location>
</feature>
<feature type="region of interest" description="Disordered" evidence="7">
    <location>
        <begin position="79"/>
        <end position="102"/>
    </location>
</feature>
<name>A0A0U5G508_ASPCI</name>